<feature type="compositionally biased region" description="Basic and acidic residues" evidence="8">
    <location>
        <begin position="131"/>
        <end position="154"/>
    </location>
</feature>
<evidence type="ECO:0000256" key="7">
    <source>
        <dbReference type="ARBA" id="ARBA00023242"/>
    </source>
</evidence>
<feature type="compositionally biased region" description="Acidic residues" evidence="8">
    <location>
        <begin position="292"/>
        <end position="304"/>
    </location>
</feature>
<dbReference type="PANTHER" id="PTHR12707">
    <property type="entry name" value="PINN"/>
    <property type="match status" value="1"/>
</dbReference>
<feature type="compositionally biased region" description="Basic and acidic residues" evidence="8">
    <location>
        <begin position="16"/>
        <end position="42"/>
    </location>
</feature>
<evidence type="ECO:0000259" key="9">
    <source>
        <dbReference type="Pfam" id="PF04696"/>
    </source>
</evidence>
<dbReference type="OrthoDB" id="330772at2759"/>
<feature type="region of interest" description="Disordered" evidence="8">
    <location>
        <begin position="15"/>
        <end position="154"/>
    </location>
</feature>
<dbReference type="RefSeq" id="XP_038742081.1">
    <property type="nucleotide sequence ID" value="XM_038892514.1"/>
</dbReference>
<keyword evidence="4" id="KW-0805">Transcription regulation</keyword>
<proteinExistence type="inferred from homology"/>
<gene>
    <name evidence="10" type="ORF">CkaCkLH20_09799</name>
</gene>
<evidence type="ECO:0000256" key="4">
    <source>
        <dbReference type="ARBA" id="ARBA00023015"/>
    </source>
</evidence>
<dbReference type="InterPro" id="IPR039853">
    <property type="entry name" value="Pinin"/>
</dbReference>
<evidence type="ECO:0000256" key="5">
    <source>
        <dbReference type="ARBA" id="ARBA00023163"/>
    </source>
</evidence>
<evidence type="ECO:0000256" key="2">
    <source>
        <dbReference type="ARBA" id="ARBA00010386"/>
    </source>
</evidence>
<dbReference type="GO" id="GO:0006397">
    <property type="term" value="P:mRNA processing"/>
    <property type="evidence" value="ECO:0007669"/>
    <property type="project" value="UniProtKB-KW"/>
</dbReference>
<keyword evidence="5" id="KW-0804">Transcription</keyword>
<feature type="compositionally biased region" description="Basic and acidic residues" evidence="8">
    <location>
        <begin position="55"/>
        <end position="70"/>
    </location>
</feature>
<comment type="similarity">
    <text evidence="2">Belongs to the pinin family.</text>
</comment>
<feature type="region of interest" description="Disordered" evidence="8">
    <location>
        <begin position="228"/>
        <end position="304"/>
    </location>
</feature>
<protein>
    <recommendedName>
        <fullName evidence="9">Pinin/SDK/MemA protein domain-containing protein</fullName>
    </recommendedName>
</protein>
<feature type="compositionally biased region" description="Low complexity" evidence="8">
    <location>
        <begin position="114"/>
        <end position="125"/>
    </location>
</feature>
<dbReference type="PANTHER" id="PTHR12707:SF0">
    <property type="entry name" value="PININ"/>
    <property type="match status" value="1"/>
</dbReference>
<evidence type="ECO:0000256" key="8">
    <source>
        <dbReference type="SAM" id="MobiDB-lite"/>
    </source>
</evidence>
<reference evidence="10" key="1">
    <citation type="submission" date="2020-03" db="EMBL/GenBank/DDBJ databases">
        <authorList>
            <person name="He L."/>
        </authorList>
    </citation>
    <scope>NUCLEOTIDE SEQUENCE</scope>
    <source>
        <strain evidence="10">CkLH20</strain>
    </source>
</reference>
<evidence type="ECO:0000256" key="1">
    <source>
        <dbReference type="ARBA" id="ARBA00004123"/>
    </source>
</evidence>
<dbReference type="GO" id="GO:0008380">
    <property type="term" value="P:RNA splicing"/>
    <property type="evidence" value="ECO:0007669"/>
    <property type="project" value="UniProtKB-KW"/>
</dbReference>
<keyword evidence="3" id="KW-0507">mRNA processing</keyword>
<keyword evidence="7" id="KW-0539">Nucleus</keyword>
<comment type="caution">
    <text evidence="10">The sequence shown here is derived from an EMBL/GenBank/DDBJ whole genome shotgun (WGS) entry which is preliminary data.</text>
</comment>
<dbReference type="Proteomes" id="UP000781932">
    <property type="component" value="Unassembled WGS sequence"/>
</dbReference>
<organism evidence="10 11">
    <name type="scientific">Colletotrichum karsti</name>
    <dbReference type="NCBI Taxonomy" id="1095194"/>
    <lineage>
        <taxon>Eukaryota</taxon>
        <taxon>Fungi</taxon>
        <taxon>Dikarya</taxon>
        <taxon>Ascomycota</taxon>
        <taxon>Pezizomycotina</taxon>
        <taxon>Sordariomycetes</taxon>
        <taxon>Hypocreomycetidae</taxon>
        <taxon>Glomerellales</taxon>
        <taxon>Glomerellaceae</taxon>
        <taxon>Colletotrichum</taxon>
        <taxon>Colletotrichum boninense species complex</taxon>
    </lineage>
</organism>
<accession>A0A9P6I5Z9</accession>
<dbReference type="GeneID" id="62165588"/>
<reference evidence="10" key="2">
    <citation type="submission" date="2020-11" db="EMBL/GenBank/DDBJ databases">
        <title>Whole genome sequencing of Colletotrichum sp.</title>
        <authorList>
            <person name="Li H."/>
        </authorList>
    </citation>
    <scope>NUCLEOTIDE SEQUENCE</scope>
    <source>
        <strain evidence="10">CkLH20</strain>
    </source>
</reference>
<evidence type="ECO:0000256" key="3">
    <source>
        <dbReference type="ARBA" id="ARBA00022664"/>
    </source>
</evidence>
<name>A0A9P6I5Z9_9PEZI</name>
<evidence type="ECO:0000256" key="6">
    <source>
        <dbReference type="ARBA" id="ARBA00023187"/>
    </source>
</evidence>
<dbReference type="EMBL" id="JAATWM020000036">
    <property type="protein sequence ID" value="KAF9872620.1"/>
    <property type="molecule type" value="Genomic_DNA"/>
</dbReference>
<comment type="subcellular location">
    <subcellularLocation>
        <location evidence="1">Nucleus</location>
    </subcellularLocation>
</comment>
<feature type="domain" description="Pinin/SDK/MemA protein" evidence="9">
    <location>
        <begin position="101"/>
        <end position="215"/>
    </location>
</feature>
<dbReference type="InterPro" id="IPR006786">
    <property type="entry name" value="Pinin_SDK_MemA"/>
</dbReference>
<evidence type="ECO:0000313" key="11">
    <source>
        <dbReference type="Proteomes" id="UP000781932"/>
    </source>
</evidence>
<feature type="compositionally biased region" description="Basic and acidic residues" evidence="8">
    <location>
        <begin position="228"/>
        <end position="241"/>
    </location>
</feature>
<dbReference type="AlphaFoldDB" id="A0A9P6I5Z9"/>
<dbReference type="Pfam" id="PF04696">
    <property type="entry name" value="Pinin_SDK_memA"/>
    <property type="match status" value="1"/>
</dbReference>
<evidence type="ECO:0000313" key="10">
    <source>
        <dbReference type="EMBL" id="KAF9872620.1"/>
    </source>
</evidence>
<keyword evidence="6" id="KW-0508">mRNA splicing</keyword>
<feature type="compositionally biased region" description="Low complexity" evidence="8">
    <location>
        <begin position="253"/>
        <end position="279"/>
    </location>
</feature>
<dbReference type="GO" id="GO:0071013">
    <property type="term" value="C:catalytic step 2 spliceosome"/>
    <property type="evidence" value="ECO:0007669"/>
    <property type="project" value="TreeGrafter"/>
</dbReference>
<sequence length="304" mass="34214">MATVTEYVLLHLGRVRLADNDDRAPADIIDADHTSPKADVSQKRKASNVSDEPEDTSKRARIEDDDRRDAPSQSSPTEPRRRESDAGAGTGPGRRGAASKEEEKKRGKRLFGGLLSTLSQTNTSSQHKKRREIEQRQQERAQKQRAEDDKRRAEKVAKVTESRWKEQINYDEKVMKTRHSNMLAMAHSLKTKAQPAIFYRPWKLTREQEDTIGDQLQGVKATIARELDAFEERREEHEKRYGRSRPPPEQEEPAPAAVESSADAPPAPDAIVVDAPAAETTTAPFHDKNDDADVVEDAEDTVIY</sequence>
<keyword evidence="11" id="KW-1185">Reference proteome</keyword>